<evidence type="ECO:0000256" key="1">
    <source>
        <dbReference type="SAM" id="Phobius"/>
    </source>
</evidence>
<accession>A0A7G9GS52</accession>
<feature type="transmembrane region" description="Helical" evidence="1">
    <location>
        <begin position="131"/>
        <end position="150"/>
    </location>
</feature>
<organism evidence="2 3">
    <name type="scientific">[Eubacterium] hominis</name>
    <dbReference type="NCBI Taxonomy" id="2764325"/>
    <lineage>
        <taxon>Bacteria</taxon>
        <taxon>Bacillati</taxon>
        <taxon>Bacillota</taxon>
        <taxon>Erysipelotrichia</taxon>
        <taxon>Erysipelotrichales</taxon>
        <taxon>Erysipelotrichaceae</taxon>
        <taxon>Amedibacillus</taxon>
    </lineage>
</organism>
<gene>
    <name evidence="2" type="ORF">H9Q80_06735</name>
</gene>
<dbReference type="Proteomes" id="UP000515856">
    <property type="component" value="Chromosome"/>
</dbReference>
<feature type="transmembrane region" description="Helical" evidence="1">
    <location>
        <begin position="7"/>
        <end position="28"/>
    </location>
</feature>
<dbReference type="KEGG" id="ehn:H9Q80_06735"/>
<keyword evidence="3" id="KW-1185">Reference proteome</keyword>
<evidence type="ECO:0000313" key="3">
    <source>
        <dbReference type="Proteomes" id="UP000515856"/>
    </source>
</evidence>
<reference evidence="2 3" key="1">
    <citation type="submission" date="2020-08" db="EMBL/GenBank/DDBJ databases">
        <authorList>
            <person name="Liu C."/>
            <person name="Sun Q."/>
        </authorList>
    </citation>
    <scope>NUCLEOTIDE SEQUENCE [LARGE SCALE GENOMIC DNA]</scope>
    <source>
        <strain evidence="2 3">NSJ-61</strain>
    </source>
</reference>
<dbReference type="EMBL" id="CP060636">
    <property type="protein sequence ID" value="QNM13634.1"/>
    <property type="molecule type" value="Genomic_DNA"/>
</dbReference>
<dbReference type="AlphaFoldDB" id="A0A7G9GS52"/>
<protein>
    <submittedName>
        <fullName evidence="2">Uncharacterized protein</fullName>
    </submittedName>
</protein>
<sequence>MKYLKYVLYTILCVGILVFVSTFIPAVYEPSTPTSETIANKIHTSYQDIAKQLGVDEKTLTAIVTPKDIEHDTSSLDIQKRGAEALEKVSKAGAYHLDESMITSISAKLQGIYEAYVIQTDMSDTFQQIRTYSLITAIIAEAGLLMIGFIQRKKTDSK</sequence>
<name>A0A7G9GS52_9FIRM</name>
<evidence type="ECO:0000313" key="2">
    <source>
        <dbReference type="EMBL" id="QNM13634.1"/>
    </source>
</evidence>
<keyword evidence="1" id="KW-1133">Transmembrane helix</keyword>
<proteinExistence type="predicted"/>
<keyword evidence="1" id="KW-0472">Membrane</keyword>
<dbReference type="RefSeq" id="WP_187426287.1">
    <property type="nucleotide sequence ID" value="NZ_CP060636.1"/>
</dbReference>
<keyword evidence="1" id="KW-0812">Transmembrane</keyword>